<dbReference type="Proteomes" id="UP000708576">
    <property type="component" value="Unassembled WGS sequence"/>
</dbReference>
<evidence type="ECO:0000313" key="2">
    <source>
        <dbReference type="EMBL" id="MBS2098301.1"/>
    </source>
</evidence>
<reference evidence="2 3" key="1">
    <citation type="journal article" date="2015" name="Int. J. Syst. Evol. Microbiol.">
        <title>Carboxylicivirga linearis sp. nov., isolated from a sea cucumber culture pond.</title>
        <authorList>
            <person name="Wang F.Q."/>
            <person name="Zhou Y.X."/>
            <person name="Lin X.Z."/>
            <person name="Chen G.J."/>
            <person name="Du Z.J."/>
        </authorList>
    </citation>
    <scope>NUCLEOTIDE SEQUENCE [LARGE SCALE GENOMIC DNA]</scope>
    <source>
        <strain evidence="2 3">FB218</strain>
    </source>
</reference>
<comment type="similarity">
    <text evidence="1">Belongs to the TolB family.</text>
</comment>
<keyword evidence="3" id="KW-1185">Reference proteome</keyword>
<proteinExistence type="inferred from homology"/>
<dbReference type="PANTHER" id="PTHR36842:SF1">
    <property type="entry name" value="PROTEIN TOLB"/>
    <property type="match status" value="1"/>
</dbReference>
<dbReference type="InterPro" id="IPR011659">
    <property type="entry name" value="WD40"/>
</dbReference>
<gene>
    <name evidence="2" type="ORF">KEM10_08410</name>
</gene>
<dbReference type="RefSeq" id="WP_212215545.1">
    <property type="nucleotide sequence ID" value="NZ_JAGUCO010000004.1"/>
</dbReference>
<organism evidence="2 3">
    <name type="scientific">Carboxylicivirga linearis</name>
    <dbReference type="NCBI Taxonomy" id="1628157"/>
    <lineage>
        <taxon>Bacteria</taxon>
        <taxon>Pseudomonadati</taxon>
        <taxon>Bacteroidota</taxon>
        <taxon>Bacteroidia</taxon>
        <taxon>Marinilabiliales</taxon>
        <taxon>Marinilabiliaceae</taxon>
        <taxon>Carboxylicivirga</taxon>
    </lineage>
</organism>
<protein>
    <submittedName>
        <fullName evidence="2">PD40 domain-containing protein</fullName>
    </submittedName>
</protein>
<evidence type="ECO:0000256" key="1">
    <source>
        <dbReference type="ARBA" id="ARBA00009820"/>
    </source>
</evidence>
<sequence length="484" mass="55247">MKHLLIIISTLVLLSACNETFKVKKTYSTVPDLFPDYIGVTIPCNIAPLNFKVNEDYSKIDVVLETKNESIHVQHNDFANFPIDPWRELLNANKGDSIQVKVSIKKENDWYAYQPFSIYVSDDAIDDYLAYRLIAPGYEVYSKMGIYQRSLQDFKQDAIYENTLVQGSCVNCHSFRMGSAKDMSMHIRGKQGGTVLLTDNKMEVLKTKTVETLSKFVYPYWHPSGNYMAYTLNDTHQVFHSSSNKRVEVFDNASDVIVYDIAKNEIIKCDALMSDSVFETFPSFSPDGKTLYFCSAKTEIMPVEYTKVKYNLCSISFDPQNGTFGTKVDTLFKASNIGKSVTFPRPSPDGKYVMFTLVDYGNFSIWHKEADLFLLDTETNKVTAIDAANSDDTESYHSWSSDSRWFVFSSRRLNGLYTRPYIAHLNADGIVGKPFLLPQKDINHYDDLLFSYNIPEFITEKVNIDIPKLEAQLKGEGKQVRVRN</sequence>
<dbReference type="PROSITE" id="PS51257">
    <property type="entry name" value="PROKAR_LIPOPROTEIN"/>
    <property type="match status" value="1"/>
</dbReference>
<dbReference type="InterPro" id="IPR011042">
    <property type="entry name" value="6-blade_b-propeller_TolB-like"/>
</dbReference>
<name>A0ABS5JTS6_9BACT</name>
<evidence type="ECO:0000313" key="3">
    <source>
        <dbReference type="Proteomes" id="UP000708576"/>
    </source>
</evidence>
<dbReference type="SUPFAM" id="SSF82171">
    <property type="entry name" value="DPP6 N-terminal domain-like"/>
    <property type="match status" value="1"/>
</dbReference>
<dbReference type="Pfam" id="PF07676">
    <property type="entry name" value="PD40"/>
    <property type="match status" value="3"/>
</dbReference>
<accession>A0ABS5JTS6</accession>
<dbReference type="PANTHER" id="PTHR36842">
    <property type="entry name" value="PROTEIN TOLB HOMOLOG"/>
    <property type="match status" value="1"/>
</dbReference>
<comment type="caution">
    <text evidence="2">The sequence shown here is derived from an EMBL/GenBank/DDBJ whole genome shotgun (WGS) entry which is preliminary data.</text>
</comment>
<dbReference type="Gene3D" id="2.120.10.30">
    <property type="entry name" value="TolB, C-terminal domain"/>
    <property type="match status" value="2"/>
</dbReference>
<dbReference type="EMBL" id="JAGUCO010000004">
    <property type="protein sequence ID" value="MBS2098301.1"/>
    <property type="molecule type" value="Genomic_DNA"/>
</dbReference>